<dbReference type="PANTHER" id="PTHR11560">
    <property type="entry name" value="39S RIBOSOMAL PROTEIN L10, MITOCHONDRIAL"/>
    <property type="match status" value="1"/>
</dbReference>
<keyword evidence="2 5" id="KW-0689">Ribosomal protein</keyword>
<dbReference type="Gene3D" id="6.10.250.290">
    <property type="match status" value="1"/>
</dbReference>
<proteinExistence type="inferred from homology"/>
<comment type="function">
    <text evidence="5">Forms part of the ribosomal stalk, playing a central role in the interaction of the ribosome with GTP-bound translation factors.</text>
</comment>
<dbReference type="Pfam" id="PF00466">
    <property type="entry name" value="Ribosomal_L10"/>
    <property type="match status" value="1"/>
</dbReference>
<protein>
    <recommendedName>
        <fullName evidence="4 5">Large ribosomal subunit protein uL10</fullName>
    </recommendedName>
</protein>
<dbReference type="RefSeq" id="WP_090173999.1">
    <property type="nucleotide sequence ID" value="NZ_FMXR01000012.1"/>
</dbReference>
<evidence type="ECO:0000256" key="5">
    <source>
        <dbReference type="HAMAP-Rule" id="MF_00362"/>
    </source>
</evidence>
<dbReference type="Gene3D" id="3.30.70.1730">
    <property type="match status" value="1"/>
</dbReference>
<keyword evidence="5" id="KW-0699">rRNA-binding</keyword>
<dbReference type="CDD" id="cd05797">
    <property type="entry name" value="Ribosomal_L10"/>
    <property type="match status" value="1"/>
</dbReference>
<evidence type="ECO:0000256" key="6">
    <source>
        <dbReference type="SAM" id="MobiDB-lite"/>
    </source>
</evidence>
<keyword evidence="8" id="KW-1185">Reference proteome</keyword>
<name>A0A1G6BSR0_EUBOX</name>
<feature type="region of interest" description="Disordered" evidence="6">
    <location>
        <begin position="161"/>
        <end position="197"/>
    </location>
</feature>
<dbReference type="Proteomes" id="UP000199228">
    <property type="component" value="Unassembled WGS sequence"/>
</dbReference>
<keyword evidence="5" id="KW-0694">RNA-binding</keyword>
<evidence type="ECO:0000313" key="7">
    <source>
        <dbReference type="EMBL" id="SDB23644.1"/>
    </source>
</evidence>
<evidence type="ECO:0000313" key="8">
    <source>
        <dbReference type="Proteomes" id="UP000199228"/>
    </source>
</evidence>
<dbReference type="InterPro" id="IPR047865">
    <property type="entry name" value="Ribosomal_uL10_bac_type"/>
</dbReference>
<dbReference type="InterPro" id="IPR002363">
    <property type="entry name" value="Ribosomal_uL10_CS_bac"/>
</dbReference>
<dbReference type="InterPro" id="IPR043141">
    <property type="entry name" value="Ribosomal_uL10-like_sf"/>
</dbReference>
<dbReference type="EMBL" id="FMXR01000012">
    <property type="protein sequence ID" value="SDB23644.1"/>
    <property type="molecule type" value="Genomic_DNA"/>
</dbReference>
<keyword evidence="3 5" id="KW-0687">Ribonucleoprotein</keyword>
<dbReference type="InterPro" id="IPR022973">
    <property type="entry name" value="Ribosomal_uL10_bac"/>
</dbReference>
<evidence type="ECO:0000256" key="4">
    <source>
        <dbReference type="ARBA" id="ARBA00035202"/>
    </source>
</evidence>
<dbReference type="GO" id="GO:0006412">
    <property type="term" value="P:translation"/>
    <property type="evidence" value="ECO:0007669"/>
    <property type="project" value="UniProtKB-UniRule"/>
</dbReference>
<comment type="similarity">
    <text evidence="1 5">Belongs to the universal ribosomal protein uL10 family.</text>
</comment>
<dbReference type="GO" id="GO:0003735">
    <property type="term" value="F:structural constituent of ribosome"/>
    <property type="evidence" value="ECO:0007669"/>
    <property type="project" value="InterPro"/>
</dbReference>
<dbReference type="PROSITE" id="PS01109">
    <property type="entry name" value="RIBOSOMAL_L10"/>
    <property type="match status" value="1"/>
</dbReference>
<dbReference type="GO" id="GO:0070180">
    <property type="term" value="F:large ribosomal subunit rRNA binding"/>
    <property type="evidence" value="ECO:0007669"/>
    <property type="project" value="UniProtKB-UniRule"/>
</dbReference>
<organism evidence="7 8">
    <name type="scientific">Eubacterium oxidoreducens</name>
    <dbReference type="NCBI Taxonomy" id="1732"/>
    <lineage>
        <taxon>Bacteria</taxon>
        <taxon>Bacillati</taxon>
        <taxon>Bacillota</taxon>
        <taxon>Clostridia</taxon>
        <taxon>Eubacteriales</taxon>
        <taxon>Eubacteriaceae</taxon>
        <taxon>Eubacterium</taxon>
    </lineage>
</organism>
<dbReference type="NCBIfam" id="NF000955">
    <property type="entry name" value="PRK00099.1-1"/>
    <property type="match status" value="1"/>
</dbReference>
<dbReference type="GO" id="GO:0015934">
    <property type="term" value="C:large ribosomal subunit"/>
    <property type="evidence" value="ECO:0007669"/>
    <property type="project" value="InterPro"/>
</dbReference>
<evidence type="ECO:0000256" key="1">
    <source>
        <dbReference type="ARBA" id="ARBA00008889"/>
    </source>
</evidence>
<dbReference type="AlphaFoldDB" id="A0A1G6BSR0"/>
<gene>
    <name evidence="5" type="primary">rplJ</name>
    <name evidence="7" type="ORF">SAMN02910417_01768</name>
</gene>
<dbReference type="OrthoDB" id="9808307at2"/>
<sequence length="197" mass="20881">MAKVELKQPIVDEISECIKDAQSVVLVDACGLTVAQDTVLRKELREAGVTYKVYKNTLMKRAFEGTDCEKLVDSLVGPTAIAVSKEDATAPARILAKFAKTAENLELKSGVVEGEFYDATGIQTIASIPSRDELLSKLLGSIQSPITNFARVINQLAEKGGAADVEATEAPAEEAAEAPAEEATEAPAEETAETPAE</sequence>
<evidence type="ECO:0000256" key="2">
    <source>
        <dbReference type="ARBA" id="ARBA00022980"/>
    </source>
</evidence>
<reference evidence="7 8" key="1">
    <citation type="submission" date="2016-10" db="EMBL/GenBank/DDBJ databases">
        <authorList>
            <person name="de Groot N.N."/>
        </authorList>
    </citation>
    <scope>NUCLEOTIDE SEQUENCE [LARGE SCALE GENOMIC DNA]</scope>
    <source>
        <strain evidence="7 8">DSM 3217</strain>
    </source>
</reference>
<dbReference type="SUPFAM" id="SSF160369">
    <property type="entry name" value="Ribosomal protein L10-like"/>
    <property type="match status" value="1"/>
</dbReference>
<dbReference type="HAMAP" id="MF_00362">
    <property type="entry name" value="Ribosomal_uL10"/>
    <property type="match status" value="1"/>
</dbReference>
<accession>A0A1G6BSR0</accession>
<dbReference type="InterPro" id="IPR001790">
    <property type="entry name" value="Ribosomal_uL10"/>
</dbReference>
<evidence type="ECO:0000256" key="3">
    <source>
        <dbReference type="ARBA" id="ARBA00023274"/>
    </source>
</evidence>
<comment type="subunit">
    <text evidence="5">Part of the ribosomal stalk of the 50S ribosomal subunit. The N-terminus interacts with L11 and the large rRNA to form the base of the stalk. The C-terminus forms an elongated spine to which L12 dimers bind in a sequential fashion forming a multimeric L10(L12)X complex.</text>
</comment>
<feature type="compositionally biased region" description="Acidic residues" evidence="6">
    <location>
        <begin position="171"/>
        <end position="197"/>
    </location>
</feature>
<dbReference type="STRING" id="1732.SAMN02910417_01768"/>